<protein>
    <recommendedName>
        <fullName evidence="2">DNA alkylation repair enzyme</fullName>
    </recommendedName>
</protein>
<dbReference type="InterPro" id="IPR016024">
    <property type="entry name" value="ARM-type_fold"/>
</dbReference>
<dbReference type="PANTHER" id="PTHR34070">
    <property type="entry name" value="ARMADILLO-TYPE FOLD"/>
    <property type="match status" value="1"/>
</dbReference>
<dbReference type="CDD" id="cd06561">
    <property type="entry name" value="AlkD_like"/>
    <property type="match status" value="1"/>
</dbReference>
<gene>
    <name evidence="1" type="ORF">METZ01_LOCUS303864</name>
</gene>
<dbReference type="Gene3D" id="1.25.10.90">
    <property type="match status" value="1"/>
</dbReference>
<dbReference type="EMBL" id="UINC01095155">
    <property type="protein sequence ID" value="SVC51010.1"/>
    <property type="molecule type" value="Genomic_DNA"/>
</dbReference>
<proteinExistence type="predicted"/>
<dbReference type="PANTHER" id="PTHR34070:SF1">
    <property type="entry name" value="DNA ALKYLATION REPAIR PROTEIN"/>
    <property type="match status" value="1"/>
</dbReference>
<dbReference type="InterPro" id="IPR014825">
    <property type="entry name" value="DNA_alkylation"/>
</dbReference>
<organism evidence="1">
    <name type="scientific">marine metagenome</name>
    <dbReference type="NCBI Taxonomy" id="408172"/>
    <lineage>
        <taxon>unclassified sequences</taxon>
        <taxon>metagenomes</taxon>
        <taxon>ecological metagenomes</taxon>
    </lineage>
</organism>
<evidence type="ECO:0008006" key="2">
    <source>
        <dbReference type="Google" id="ProtNLM"/>
    </source>
</evidence>
<evidence type="ECO:0000313" key="1">
    <source>
        <dbReference type="EMBL" id="SVC51010.1"/>
    </source>
</evidence>
<name>A0A382MQZ5_9ZZZZ</name>
<dbReference type="Pfam" id="PF08713">
    <property type="entry name" value="DNA_alkylation"/>
    <property type="match status" value="1"/>
</dbReference>
<accession>A0A382MQZ5</accession>
<sequence>MISKEVVNALKLVATEERRKVNEWFFKTGKGEYGYGDIFLGVTAPDLRRIAKKFSQEISLQELTELIRSPIHEVRLCALIILVNKYKKEDSDKIYQYYLKHLNSVNNWDLVDTSAPHIVGDYLYNNPEKSKILLEFSHSENLWVRRISIVSTFAFIKNNEFNKTLEIAKLLLNDDQDLIHKAVGWMLREIYKRDKRIIKRFLRQNYALIPRTTLRYAIERMDKEERFLYLKGNFDVPQR</sequence>
<reference evidence="1" key="1">
    <citation type="submission" date="2018-05" db="EMBL/GenBank/DDBJ databases">
        <authorList>
            <person name="Lanie J.A."/>
            <person name="Ng W.-L."/>
            <person name="Kazmierczak K.M."/>
            <person name="Andrzejewski T.M."/>
            <person name="Davidsen T.M."/>
            <person name="Wayne K.J."/>
            <person name="Tettelin H."/>
            <person name="Glass J.I."/>
            <person name="Rusch D."/>
            <person name="Podicherti R."/>
            <person name="Tsui H.-C.T."/>
            <person name="Winkler M.E."/>
        </authorList>
    </citation>
    <scope>NUCLEOTIDE SEQUENCE</scope>
</reference>
<dbReference type="AlphaFoldDB" id="A0A382MQZ5"/>
<dbReference type="SUPFAM" id="SSF48371">
    <property type="entry name" value="ARM repeat"/>
    <property type="match status" value="1"/>
</dbReference>